<organism evidence="2 3">
    <name type="scientific">Bacteriovorax antarcticus</name>
    <dbReference type="NCBI Taxonomy" id="3088717"/>
    <lineage>
        <taxon>Bacteria</taxon>
        <taxon>Pseudomonadati</taxon>
        <taxon>Bdellovibrionota</taxon>
        <taxon>Bacteriovoracia</taxon>
        <taxon>Bacteriovoracales</taxon>
        <taxon>Bacteriovoracaceae</taxon>
        <taxon>Bacteriovorax</taxon>
    </lineage>
</organism>
<protein>
    <submittedName>
        <fullName evidence="2">Uncharacterized protein</fullName>
    </submittedName>
</protein>
<accession>A0ABU5VXI7</accession>
<proteinExistence type="predicted"/>
<gene>
    <name evidence="2" type="ORF">SHI21_09010</name>
</gene>
<dbReference type="Proteomes" id="UP001302274">
    <property type="component" value="Unassembled WGS sequence"/>
</dbReference>
<keyword evidence="3" id="KW-1185">Reference proteome</keyword>
<evidence type="ECO:0000256" key="1">
    <source>
        <dbReference type="SAM" id="Coils"/>
    </source>
</evidence>
<evidence type="ECO:0000313" key="3">
    <source>
        <dbReference type="Proteomes" id="UP001302274"/>
    </source>
</evidence>
<reference evidence="2 3" key="1">
    <citation type="submission" date="2023-11" db="EMBL/GenBank/DDBJ databases">
        <title>A Novel Polar Bacteriovorax (B. antarcticus) Isolated from the Biocrust in Antarctica.</title>
        <authorList>
            <person name="Mun W."/>
            <person name="Choi S.Y."/>
            <person name="Mitchell R.J."/>
        </authorList>
    </citation>
    <scope>NUCLEOTIDE SEQUENCE [LARGE SCALE GENOMIC DNA]</scope>
    <source>
        <strain evidence="2 3">PP10</strain>
    </source>
</reference>
<evidence type="ECO:0000313" key="2">
    <source>
        <dbReference type="EMBL" id="MEA9356340.1"/>
    </source>
</evidence>
<dbReference type="EMBL" id="JAYGJQ010000001">
    <property type="protein sequence ID" value="MEA9356340.1"/>
    <property type="molecule type" value="Genomic_DNA"/>
</dbReference>
<keyword evidence="1" id="KW-0175">Coiled coil</keyword>
<sequence length="112" mass="12966">MNKKQLLKSFQDLKKEIEILRKKHLVQGLVDKFHAEKRVLEKRIEKTVVDEVKKAKKFMTEQKKELNKIQKKVEAAISKRQGAKKKSAKKATKKVAKVVKSAKKATKKVSKK</sequence>
<name>A0ABU5VXI7_9BACT</name>
<dbReference type="RefSeq" id="WP_323576031.1">
    <property type="nucleotide sequence ID" value="NZ_JAYGJQ010000001.1"/>
</dbReference>
<feature type="coiled-coil region" evidence="1">
    <location>
        <begin position="49"/>
        <end position="86"/>
    </location>
</feature>
<comment type="caution">
    <text evidence="2">The sequence shown here is derived from an EMBL/GenBank/DDBJ whole genome shotgun (WGS) entry which is preliminary data.</text>
</comment>